<dbReference type="SUPFAM" id="SSF51905">
    <property type="entry name" value="FAD/NAD(P)-binding domain"/>
    <property type="match status" value="1"/>
</dbReference>
<evidence type="ECO:0000313" key="3">
    <source>
        <dbReference type="EMBL" id="MDQ0478425.1"/>
    </source>
</evidence>
<dbReference type="Gene3D" id="3.50.50.60">
    <property type="entry name" value="FAD/NAD(P)-binding domain"/>
    <property type="match status" value="2"/>
</dbReference>
<proteinExistence type="predicted"/>
<dbReference type="PRINTS" id="PR00368">
    <property type="entry name" value="FADPNR"/>
</dbReference>
<dbReference type="PANTHER" id="PTHR42949">
    <property type="entry name" value="ANAEROBIC GLYCEROL-3-PHOSPHATE DEHYDROGENASE SUBUNIT B"/>
    <property type="match status" value="1"/>
</dbReference>
<sequence length="418" mass="46154">MKEYDIVIIGGGASGLSAAIEARKQGIEKILIIDKEKFLGGILNQCIHNGFGRYILKEELTGPEYANIFIKEIQRLRIGYKLETTVLEIDKNKKVTFVNSEEGVVEIGAKAIILAMGCREKTRGVVNISGSSFAGVFTAGMVQRLINLEGIMPGKEIVILGSGDLGLIIAKTLTLEGANVKAVIEMLPYCSGLKRNYKKCLEPFNIPLKLQHTIIDIRGKERVNGVAIAKVDDNYKPIKGTEEFISCDTVVLSVGLVPESELFKKLGIKINAVTGGTLIDESMQTNIKGVFACGNVVHLHDYVDNVTQEGVLAGKKAAMYLNGDLDNNEGINVEKGNGISYVIPNNININNIEKDVQFKFRTEKLFKNINIKFKFGEKEINFYRNSIIPSEMEVINIPKEILKENKNEKNINVSICKI</sequence>
<feature type="domain" description="FAD/NAD(P)-binding" evidence="2">
    <location>
        <begin position="4"/>
        <end position="301"/>
    </location>
</feature>
<evidence type="ECO:0000256" key="1">
    <source>
        <dbReference type="ARBA" id="ARBA00023002"/>
    </source>
</evidence>
<dbReference type="InterPro" id="IPR051691">
    <property type="entry name" value="Metab_Enz_Cyan_OpOx_G3PDH"/>
</dbReference>
<dbReference type="Proteomes" id="UP001224418">
    <property type="component" value="Unassembled WGS sequence"/>
</dbReference>
<name>A0ABU0JMZ0_HATLI</name>
<dbReference type="EMBL" id="JAUSWN010000001">
    <property type="protein sequence ID" value="MDQ0478425.1"/>
    <property type="molecule type" value="Genomic_DNA"/>
</dbReference>
<dbReference type="InterPro" id="IPR036188">
    <property type="entry name" value="FAD/NAD-bd_sf"/>
</dbReference>
<accession>A0ABU0JMZ0</accession>
<keyword evidence="1" id="KW-0560">Oxidoreductase</keyword>
<dbReference type="Pfam" id="PF07992">
    <property type="entry name" value="Pyr_redox_2"/>
    <property type="match status" value="1"/>
</dbReference>
<gene>
    <name evidence="3" type="ORF">QOZ93_000126</name>
</gene>
<comment type="caution">
    <text evidence="3">The sequence shown here is derived from an EMBL/GenBank/DDBJ whole genome shotgun (WGS) entry which is preliminary data.</text>
</comment>
<dbReference type="RefSeq" id="WP_307354723.1">
    <property type="nucleotide sequence ID" value="NZ_BAAACJ010000024.1"/>
</dbReference>
<dbReference type="InterPro" id="IPR023753">
    <property type="entry name" value="FAD/NAD-binding_dom"/>
</dbReference>
<keyword evidence="4" id="KW-1185">Reference proteome</keyword>
<reference evidence="3 4" key="1">
    <citation type="submission" date="2023-07" db="EMBL/GenBank/DDBJ databases">
        <title>Genomic Encyclopedia of Type Strains, Phase IV (KMG-IV): sequencing the most valuable type-strain genomes for metagenomic binning, comparative biology and taxonomic classification.</title>
        <authorList>
            <person name="Goeker M."/>
        </authorList>
    </citation>
    <scope>NUCLEOTIDE SEQUENCE [LARGE SCALE GENOMIC DNA]</scope>
    <source>
        <strain evidence="3 4">DSM 1400</strain>
    </source>
</reference>
<dbReference type="PANTHER" id="PTHR42949:SF3">
    <property type="entry name" value="ANAEROBIC GLYCEROL-3-PHOSPHATE DEHYDROGENASE SUBUNIT B"/>
    <property type="match status" value="1"/>
</dbReference>
<dbReference type="PRINTS" id="PR00469">
    <property type="entry name" value="PNDRDTASEII"/>
</dbReference>
<evidence type="ECO:0000259" key="2">
    <source>
        <dbReference type="Pfam" id="PF07992"/>
    </source>
</evidence>
<organism evidence="3 4">
    <name type="scientific">Hathewaya limosa</name>
    <name type="common">Clostridium limosum</name>
    <dbReference type="NCBI Taxonomy" id="1536"/>
    <lineage>
        <taxon>Bacteria</taxon>
        <taxon>Bacillati</taxon>
        <taxon>Bacillota</taxon>
        <taxon>Clostridia</taxon>
        <taxon>Eubacteriales</taxon>
        <taxon>Clostridiaceae</taxon>
        <taxon>Hathewaya</taxon>
    </lineage>
</organism>
<evidence type="ECO:0000313" key="4">
    <source>
        <dbReference type="Proteomes" id="UP001224418"/>
    </source>
</evidence>
<protein>
    <submittedName>
        <fullName evidence="3">NADPH-dependent 2,4-dienoyl-CoA reductase/sulfur reductase-like enzyme</fullName>
    </submittedName>
</protein>